<dbReference type="SMART" id="SM00393">
    <property type="entry name" value="R3H"/>
    <property type="match status" value="1"/>
</dbReference>
<dbReference type="PANTHER" id="PTHR35800">
    <property type="entry name" value="PROTEIN JAG"/>
    <property type="match status" value="1"/>
</dbReference>
<gene>
    <name evidence="2" type="ORF">A2864_02520</name>
</gene>
<accession>A0A1G1WI58</accession>
<feature type="domain" description="R3H" evidence="1">
    <location>
        <begin position="90"/>
        <end position="157"/>
    </location>
</feature>
<dbReference type="InterPro" id="IPR034079">
    <property type="entry name" value="R3H_KhpB"/>
</dbReference>
<name>A0A1G1WI58_9BACT</name>
<dbReference type="CDD" id="cd02414">
    <property type="entry name" value="KH-II_Jag"/>
    <property type="match status" value="1"/>
</dbReference>
<dbReference type="CDD" id="cd02644">
    <property type="entry name" value="R3H_jag"/>
    <property type="match status" value="1"/>
</dbReference>
<dbReference type="PANTHER" id="PTHR35800:SF1">
    <property type="entry name" value="RNA-BINDING PROTEIN KHPB"/>
    <property type="match status" value="1"/>
</dbReference>
<evidence type="ECO:0000259" key="1">
    <source>
        <dbReference type="PROSITE" id="PS51061"/>
    </source>
</evidence>
<dbReference type="InterPro" id="IPR038008">
    <property type="entry name" value="Jag_KH"/>
</dbReference>
<dbReference type="InterPro" id="IPR001374">
    <property type="entry name" value="R3H_dom"/>
</dbReference>
<dbReference type="Proteomes" id="UP000177900">
    <property type="component" value="Unassembled WGS sequence"/>
</dbReference>
<dbReference type="EMBL" id="MHCV01000029">
    <property type="protein sequence ID" value="OGY27383.1"/>
    <property type="molecule type" value="Genomic_DNA"/>
</dbReference>
<dbReference type="Gene3D" id="3.30.300.20">
    <property type="match status" value="1"/>
</dbReference>
<organism evidence="2 3">
    <name type="scientific">Candidatus Woykebacteria bacterium RIFCSPHIGHO2_01_FULL_39_12</name>
    <dbReference type="NCBI Taxonomy" id="1802599"/>
    <lineage>
        <taxon>Bacteria</taxon>
        <taxon>Candidatus Woykeibacteriota</taxon>
    </lineage>
</organism>
<dbReference type="Gene3D" id="3.30.1370.50">
    <property type="entry name" value="R3H-like domain"/>
    <property type="match status" value="1"/>
</dbReference>
<proteinExistence type="predicted"/>
<dbReference type="Pfam" id="PF01424">
    <property type="entry name" value="R3H"/>
    <property type="match status" value="1"/>
</dbReference>
<dbReference type="InterPro" id="IPR015946">
    <property type="entry name" value="KH_dom-like_a/b"/>
</dbReference>
<reference evidence="2 3" key="1">
    <citation type="journal article" date="2016" name="Nat. Commun.">
        <title>Thousands of microbial genomes shed light on interconnected biogeochemical processes in an aquifer system.</title>
        <authorList>
            <person name="Anantharaman K."/>
            <person name="Brown C.T."/>
            <person name="Hug L.A."/>
            <person name="Sharon I."/>
            <person name="Castelle C.J."/>
            <person name="Probst A.J."/>
            <person name="Thomas B.C."/>
            <person name="Singh A."/>
            <person name="Wilkins M.J."/>
            <person name="Karaoz U."/>
            <person name="Brodie E.L."/>
            <person name="Williams K.H."/>
            <person name="Hubbard S.S."/>
            <person name="Banfield J.F."/>
        </authorList>
    </citation>
    <scope>NUCLEOTIDE SEQUENCE [LARGE SCALE GENOMIC DNA]</scope>
</reference>
<dbReference type="PROSITE" id="PS51061">
    <property type="entry name" value="R3H"/>
    <property type="match status" value="1"/>
</dbReference>
<sequence length="161" mass="17935">MGRDAKKTEKTVTQITEELLEIMGVAATVVTAFVDGVIQVKIDGEDIPILIGRHGENLESLQLILGILVNRKLNSKDYLPLVVEIGDWRKKREEYLKSLVEKAASVLRDEGPPFYNLPPMSPQDRRLVHIITGDHPELITESEGEEGNRRVVIKKAKDAAG</sequence>
<evidence type="ECO:0000313" key="3">
    <source>
        <dbReference type="Proteomes" id="UP000177900"/>
    </source>
</evidence>
<protein>
    <recommendedName>
        <fullName evidence="1">R3H domain-containing protein</fullName>
    </recommendedName>
</protein>
<evidence type="ECO:0000313" key="2">
    <source>
        <dbReference type="EMBL" id="OGY27383.1"/>
    </source>
</evidence>
<dbReference type="GO" id="GO:0003723">
    <property type="term" value="F:RNA binding"/>
    <property type="evidence" value="ECO:0007669"/>
    <property type="project" value="InterPro"/>
</dbReference>
<comment type="caution">
    <text evidence="2">The sequence shown here is derived from an EMBL/GenBank/DDBJ whole genome shotgun (WGS) entry which is preliminary data.</text>
</comment>
<dbReference type="InterPro" id="IPR039247">
    <property type="entry name" value="KhpB"/>
</dbReference>
<dbReference type="InterPro" id="IPR036867">
    <property type="entry name" value="R3H_dom_sf"/>
</dbReference>
<dbReference type="SUPFAM" id="SSF82708">
    <property type="entry name" value="R3H domain"/>
    <property type="match status" value="1"/>
</dbReference>
<dbReference type="Pfam" id="PF13083">
    <property type="entry name" value="KH_KhpA-B"/>
    <property type="match status" value="1"/>
</dbReference>
<dbReference type="AlphaFoldDB" id="A0A1G1WI58"/>